<dbReference type="PANTHER" id="PTHR45765:SF1">
    <property type="entry name" value="METHIONINE--TRNA LIGASE, CYTOPLASMIC"/>
    <property type="match status" value="1"/>
</dbReference>
<dbReference type="InterPro" id="IPR009080">
    <property type="entry name" value="tRNAsynth_Ia_anticodon-bd"/>
</dbReference>
<dbReference type="RefSeq" id="WP_066304377.1">
    <property type="nucleotide sequence ID" value="NZ_KQ959483.1"/>
</dbReference>
<evidence type="ECO:0000256" key="1">
    <source>
        <dbReference type="ARBA" id="ARBA00008258"/>
    </source>
</evidence>
<keyword evidence="4 8" id="KW-0067">ATP-binding</keyword>
<accession>A0A133XXL3</accession>
<keyword evidence="6 8" id="KW-0030">Aminoacyl-tRNA synthetase</keyword>
<dbReference type="InterPro" id="IPR015413">
    <property type="entry name" value="Methionyl/Leucyl_tRNA_Synth"/>
</dbReference>
<evidence type="ECO:0000256" key="8">
    <source>
        <dbReference type="RuleBase" id="RU363039"/>
    </source>
</evidence>
<dbReference type="SUPFAM" id="SSF47323">
    <property type="entry name" value="Anticodon-binding domain of a subclass of class I aminoacyl-tRNA synthetases"/>
    <property type="match status" value="1"/>
</dbReference>
<comment type="caution">
    <text evidence="10">The sequence shown here is derived from an EMBL/GenBank/DDBJ whole genome shotgun (WGS) entry which is preliminary data.</text>
</comment>
<keyword evidence="2 8" id="KW-0436">Ligase</keyword>
<evidence type="ECO:0000313" key="10">
    <source>
        <dbReference type="EMBL" id="KXB35695.1"/>
    </source>
</evidence>
<dbReference type="SUPFAM" id="SSF52374">
    <property type="entry name" value="Nucleotidylyl transferase"/>
    <property type="match status" value="1"/>
</dbReference>
<reference evidence="11" key="1">
    <citation type="submission" date="2016-01" db="EMBL/GenBank/DDBJ databases">
        <authorList>
            <person name="Mitreva M."/>
            <person name="Pepin K.H."/>
            <person name="Mihindukulasuriya K.A."/>
            <person name="Fulton R."/>
            <person name="Fronick C."/>
            <person name="O'Laughlin M."/>
            <person name="Miner T."/>
            <person name="Herter B."/>
            <person name="Rosa B.A."/>
            <person name="Cordes M."/>
            <person name="Tomlinson C."/>
            <person name="Wollam A."/>
            <person name="Palsikar V.B."/>
            <person name="Mardis E.R."/>
            <person name="Wilson R.K."/>
        </authorList>
    </citation>
    <scope>NUCLEOTIDE SEQUENCE [LARGE SCALE GENOMIC DNA]</scope>
    <source>
        <strain evidence="11">DNF00019</strain>
    </source>
</reference>
<sequence length="673" mass="76328">MSVDMSKRPSFPKRAVITAGMPYGNKNLHFGHIGGVFVPADFFARFLRDRIGASNVVFVSGTDCYGSPIMEGYRKLKEQQNYEGSILDYVQENHDAQKHALNAYHISLDLYSGSGLEPAKSFHNKMSQRVITRLYERGYLHKLSTMQFYDPQAEQFLNGRQVMGRCPIRGCKSEKAYADECDLGHQFDPEELIAPVSQLTGATPELRPVANWYFDLPKFHADLEKVMRDWDADPQVRSVVTKTARESLAQPCIYIQTRYRDEFEAIREQLPSHSLTEATQNQSSFSVSFADWEARDTARSVLEEKSIRFRTGKTLLPFRITGNIDWGIPAPELEGLRDLTVWCWPESLWAPISFTQTALACDTNGHFSSHDWSDWWRADDAAVYQFIGQDNIYFYCVVQPALWNALAWDWFQDTPVANYHILFMNKKASSSGAIKPPMAEELLENYTAEQLRCHWLSLALDQKAVSFAPKTYDISVSHVDKKTGEEILVKDDPRVVDPALKESAFLTNIFNRLARSCFYGAQNACGGMLPDATPSQEVLDECTSALLDFEQAASVFDAHTALSIAEKFTRDANKRWDSASKAGREDQALYVQALADAFAQLRCATLLMHPAAPDGCELICQYLNFDPEQFFSWDNAFKTPQELAQLAGQNPAEHVLRTLRARFDFFSKHKTQK</sequence>
<name>A0A133XXL3_9ACTN</name>
<dbReference type="Gene3D" id="1.10.730.10">
    <property type="entry name" value="Isoleucyl-tRNA Synthetase, Domain 1"/>
    <property type="match status" value="1"/>
</dbReference>
<dbReference type="GO" id="GO:0006431">
    <property type="term" value="P:methionyl-tRNA aminoacylation"/>
    <property type="evidence" value="ECO:0007669"/>
    <property type="project" value="TreeGrafter"/>
</dbReference>
<dbReference type="AlphaFoldDB" id="A0A133XXL3"/>
<evidence type="ECO:0000256" key="2">
    <source>
        <dbReference type="ARBA" id="ARBA00022598"/>
    </source>
</evidence>
<dbReference type="PANTHER" id="PTHR45765">
    <property type="entry name" value="METHIONINE--TRNA LIGASE"/>
    <property type="match status" value="1"/>
</dbReference>
<keyword evidence="5 8" id="KW-0648">Protein biosynthesis</keyword>
<evidence type="ECO:0000256" key="5">
    <source>
        <dbReference type="ARBA" id="ARBA00022917"/>
    </source>
</evidence>
<dbReference type="InterPro" id="IPR029038">
    <property type="entry name" value="MetRS_Zn"/>
</dbReference>
<dbReference type="STRING" id="1393034.HMPREF3192_00101"/>
<dbReference type="GO" id="GO:0005829">
    <property type="term" value="C:cytosol"/>
    <property type="evidence" value="ECO:0007669"/>
    <property type="project" value="TreeGrafter"/>
</dbReference>
<dbReference type="Proteomes" id="UP000070675">
    <property type="component" value="Unassembled WGS sequence"/>
</dbReference>
<dbReference type="Gene3D" id="3.40.50.620">
    <property type="entry name" value="HUPs"/>
    <property type="match status" value="2"/>
</dbReference>
<dbReference type="PATRIC" id="fig|1393034.3.peg.96"/>
<evidence type="ECO:0000256" key="3">
    <source>
        <dbReference type="ARBA" id="ARBA00022741"/>
    </source>
</evidence>
<dbReference type="GO" id="GO:0004825">
    <property type="term" value="F:methionine-tRNA ligase activity"/>
    <property type="evidence" value="ECO:0007669"/>
    <property type="project" value="UniProtKB-EC"/>
</dbReference>
<organism evidence="10 11">
    <name type="scientific">Atopobium deltae</name>
    <dbReference type="NCBI Taxonomy" id="1393034"/>
    <lineage>
        <taxon>Bacteria</taxon>
        <taxon>Bacillati</taxon>
        <taxon>Actinomycetota</taxon>
        <taxon>Coriobacteriia</taxon>
        <taxon>Coriobacteriales</taxon>
        <taxon>Atopobiaceae</taxon>
        <taxon>Atopobium</taxon>
    </lineage>
</organism>
<dbReference type="Pfam" id="PF09334">
    <property type="entry name" value="tRNA-synt_1g"/>
    <property type="match status" value="2"/>
</dbReference>
<gene>
    <name evidence="10" type="ORF">HMPREF3192_00101</name>
</gene>
<dbReference type="OrthoDB" id="9810191at2"/>
<protein>
    <submittedName>
        <fullName evidence="10">tRNA ligase class I</fullName>
    </submittedName>
</protein>
<evidence type="ECO:0000256" key="7">
    <source>
        <dbReference type="ARBA" id="ARBA00047364"/>
    </source>
</evidence>
<proteinExistence type="inferred from homology"/>
<keyword evidence="11" id="KW-1185">Reference proteome</keyword>
<dbReference type="InterPro" id="IPR023458">
    <property type="entry name" value="Met-tRNA_ligase_1"/>
</dbReference>
<keyword evidence="3 8" id="KW-0547">Nucleotide-binding</keyword>
<comment type="similarity">
    <text evidence="1">Belongs to the class-I aminoacyl-tRNA synthetase family. MetG type 1 subfamily.</text>
</comment>
<dbReference type="EMBL" id="LSCR01000001">
    <property type="protein sequence ID" value="KXB35695.1"/>
    <property type="molecule type" value="Genomic_DNA"/>
</dbReference>
<dbReference type="InterPro" id="IPR014729">
    <property type="entry name" value="Rossmann-like_a/b/a_fold"/>
</dbReference>
<evidence type="ECO:0000256" key="4">
    <source>
        <dbReference type="ARBA" id="ARBA00022840"/>
    </source>
</evidence>
<dbReference type="Gene3D" id="2.20.28.20">
    <property type="entry name" value="Methionyl-tRNA synthetase, Zn-domain"/>
    <property type="match status" value="1"/>
</dbReference>
<dbReference type="GO" id="GO:0005524">
    <property type="term" value="F:ATP binding"/>
    <property type="evidence" value="ECO:0007669"/>
    <property type="project" value="UniProtKB-KW"/>
</dbReference>
<evidence type="ECO:0000256" key="6">
    <source>
        <dbReference type="ARBA" id="ARBA00023146"/>
    </source>
</evidence>
<evidence type="ECO:0000313" key="11">
    <source>
        <dbReference type="Proteomes" id="UP000070675"/>
    </source>
</evidence>
<feature type="domain" description="Methionyl/Leucyl tRNA synthetase" evidence="9">
    <location>
        <begin position="311"/>
        <end position="468"/>
    </location>
</feature>
<evidence type="ECO:0000259" key="9">
    <source>
        <dbReference type="Pfam" id="PF09334"/>
    </source>
</evidence>
<comment type="catalytic activity">
    <reaction evidence="7">
        <text>tRNA(Met) + L-methionine + ATP = L-methionyl-tRNA(Met) + AMP + diphosphate</text>
        <dbReference type="Rhea" id="RHEA:13481"/>
        <dbReference type="Rhea" id="RHEA-COMP:9667"/>
        <dbReference type="Rhea" id="RHEA-COMP:9698"/>
        <dbReference type="ChEBI" id="CHEBI:30616"/>
        <dbReference type="ChEBI" id="CHEBI:33019"/>
        <dbReference type="ChEBI" id="CHEBI:57844"/>
        <dbReference type="ChEBI" id="CHEBI:78442"/>
        <dbReference type="ChEBI" id="CHEBI:78530"/>
        <dbReference type="ChEBI" id="CHEBI:456215"/>
        <dbReference type="EC" id="6.1.1.10"/>
    </reaction>
</comment>
<feature type="domain" description="Methionyl/Leucyl tRNA synthetase" evidence="9">
    <location>
        <begin position="16"/>
        <end position="254"/>
    </location>
</feature>